<feature type="signal peptide" evidence="1">
    <location>
        <begin position="1"/>
        <end position="23"/>
    </location>
</feature>
<accession>A0A1R3H9G6</accession>
<dbReference type="OMA" id="TKTGCIN"/>
<evidence type="ECO:0000313" key="4">
    <source>
        <dbReference type="Proteomes" id="UP000188268"/>
    </source>
</evidence>
<dbReference type="STRING" id="210143.A0A1R3H9G6"/>
<sequence length="376" mass="41968">MAKLISGIFLVLVLSYLSQRVDGKGKPTSSRKTLEDVDRKLKLLNKPAVKSIKLKPSFDLPQENLTTKNEEVIQIWQRSGSCPEGTVPIRRIRREDLLRAASLDDFGRKPPQIFSASNRTDQKHSRFVYFNNTEHSLGPIENRSAAILVTLGYNYIGAKGDINIWNPNVEKEGEFSTAQIWLKGGPGNDFESMESGWVADAYKKTGCFDLTCSGFVHTSPKYALGAAFPNVSSELGPQYYVPVGIYMDPQSSNWWLKIGNTNISIGYWPAKSLMYYLKHSATLVEWGGQVYSPNVKKTPHTKTAMGSGDFASGLLGSACFIMNARIIDFSQIMKYPQWVATWADEVYCYTAYNYVEGYGSFPVFYFGGPGQNPNCP</sequence>
<proteinExistence type="predicted"/>
<comment type="caution">
    <text evidence="3">The sequence shown here is derived from an EMBL/GenBank/DDBJ whole genome shotgun (WGS) entry which is preliminary data.</text>
</comment>
<dbReference type="EMBL" id="AWWV01012469">
    <property type="protein sequence ID" value="OMO66913.1"/>
    <property type="molecule type" value="Genomic_DNA"/>
</dbReference>
<keyword evidence="4" id="KW-1185">Reference proteome</keyword>
<name>A0A1R3H9G6_COCAP</name>
<keyword evidence="1" id="KW-0732">Signal</keyword>
<evidence type="ECO:0000313" key="3">
    <source>
        <dbReference type="EMBL" id="OMO66913.1"/>
    </source>
</evidence>
<dbReference type="AlphaFoldDB" id="A0A1R3H9G6"/>
<protein>
    <recommendedName>
        <fullName evidence="2">Neprosin PEP catalytic domain-containing protein</fullName>
    </recommendedName>
</protein>
<evidence type="ECO:0000259" key="2">
    <source>
        <dbReference type="PROSITE" id="PS52045"/>
    </source>
</evidence>
<dbReference type="InterPro" id="IPR025521">
    <property type="entry name" value="Neprosin_propep"/>
</dbReference>
<dbReference type="InterPro" id="IPR053168">
    <property type="entry name" value="Glutamic_endopeptidase"/>
</dbReference>
<organism evidence="3 4">
    <name type="scientific">Corchorus capsularis</name>
    <name type="common">Jute</name>
    <dbReference type="NCBI Taxonomy" id="210143"/>
    <lineage>
        <taxon>Eukaryota</taxon>
        <taxon>Viridiplantae</taxon>
        <taxon>Streptophyta</taxon>
        <taxon>Embryophyta</taxon>
        <taxon>Tracheophyta</taxon>
        <taxon>Spermatophyta</taxon>
        <taxon>Magnoliopsida</taxon>
        <taxon>eudicotyledons</taxon>
        <taxon>Gunneridae</taxon>
        <taxon>Pentapetalae</taxon>
        <taxon>rosids</taxon>
        <taxon>malvids</taxon>
        <taxon>Malvales</taxon>
        <taxon>Malvaceae</taxon>
        <taxon>Grewioideae</taxon>
        <taxon>Apeibeae</taxon>
        <taxon>Corchorus</taxon>
    </lineage>
</organism>
<dbReference type="Gramene" id="OMO66913">
    <property type="protein sequence ID" value="OMO66913"/>
    <property type="gene ID" value="CCACVL1_20936"/>
</dbReference>
<dbReference type="Proteomes" id="UP000188268">
    <property type="component" value="Unassembled WGS sequence"/>
</dbReference>
<dbReference type="Pfam" id="PF03080">
    <property type="entry name" value="Neprosin"/>
    <property type="match status" value="1"/>
</dbReference>
<feature type="chain" id="PRO_5013181531" description="Neprosin PEP catalytic domain-containing protein" evidence="1">
    <location>
        <begin position="24"/>
        <end position="376"/>
    </location>
</feature>
<evidence type="ECO:0000256" key="1">
    <source>
        <dbReference type="SAM" id="SignalP"/>
    </source>
</evidence>
<dbReference type="PANTHER" id="PTHR31589">
    <property type="entry name" value="PROTEIN, PUTATIVE (DUF239)-RELATED-RELATED"/>
    <property type="match status" value="1"/>
</dbReference>
<reference evidence="3 4" key="1">
    <citation type="submission" date="2013-09" db="EMBL/GenBank/DDBJ databases">
        <title>Corchorus capsularis genome sequencing.</title>
        <authorList>
            <person name="Alam M."/>
            <person name="Haque M.S."/>
            <person name="Islam M.S."/>
            <person name="Emdad E.M."/>
            <person name="Islam M.M."/>
            <person name="Ahmed B."/>
            <person name="Halim A."/>
            <person name="Hossen Q.M.M."/>
            <person name="Hossain M.Z."/>
            <person name="Ahmed R."/>
            <person name="Khan M.M."/>
            <person name="Islam R."/>
            <person name="Rashid M.M."/>
            <person name="Khan S.A."/>
            <person name="Rahman M.S."/>
            <person name="Alam M."/>
        </authorList>
    </citation>
    <scope>NUCLEOTIDE SEQUENCE [LARGE SCALE GENOMIC DNA]</scope>
    <source>
        <strain evidence="4">cv. CVL-1</strain>
        <tissue evidence="3">Whole seedling</tissue>
    </source>
</reference>
<dbReference type="InterPro" id="IPR004314">
    <property type="entry name" value="Neprosin"/>
</dbReference>
<dbReference type="PANTHER" id="PTHR31589:SF2">
    <property type="entry name" value="ASLB (DUF239)-RELATED"/>
    <property type="match status" value="1"/>
</dbReference>
<gene>
    <name evidence="3" type="ORF">CCACVL1_20936</name>
</gene>
<feature type="domain" description="Neprosin PEP catalytic" evidence="2">
    <location>
        <begin position="130"/>
        <end position="376"/>
    </location>
</feature>
<dbReference type="OrthoDB" id="1858978at2759"/>
<dbReference type="PROSITE" id="PS52045">
    <property type="entry name" value="NEPROSIN_PEP_CD"/>
    <property type="match status" value="1"/>
</dbReference>
<dbReference type="Pfam" id="PF14365">
    <property type="entry name" value="Neprosin_AP"/>
    <property type="match status" value="1"/>
</dbReference>